<dbReference type="EMBL" id="JABSTR010000010">
    <property type="protein sequence ID" value="KAH9379822.1"/>
    <property type="molecule type" value="Genomic_DNA"/>
</dbReference>
<sequence>MSCERVTCLKGNGYFSQQGTEKNACDGVGGIVKHQATLHNLREPARNAIQMAEYMVTVLSEKISGVHFIYLESNEVSSYRETKIPSAD</sequence>
<dbReference type="Proteomes" id="UP000821853">
    <property type="component" value="Chromosome 8"/>
</dbReference>
<proteinExistence type="predicted"/>
<keyword evidence="2" id="KW-1185">Reference proteome</keyword>
<gene>
    <name evidence="1" type="ORF">HPB48_010405</name>
</gene>
<dbReference type="VEuPathDB" id="VectorBase:HLOH_062379"/>
<dbReference type="AlphaFoldDB" id="A0A9J6GN17"/>
<name>A0A9J6GN17_HAELO</name>
<comment type="caution">
    <text evidence="1">The sequence shown here is derived from an EMBL/GenBank/DDBJ whole genome shotgun (WGS) entry which is preliminary data.</text>
</comment>
<organism evidence="1 2">
    <name type="scientific">Haemaphysalis longicornis</name>
    <name type="common">Bush tick</name>
    <dbReference type="NCBI Taxonomy" id="44386"/>
    <lineage>
        <taxon>Eukaryota</taxon>
        <taxon>Metazoa</taxon>
        <taxon>Ecdysozoa</taxon>
        <taxon>Arthropoda</taxon>
        <taxon>Chelicerata</taxon>
        <taxon>Arachnida</taxon>
        <taxon>Acari</taxon>
        <taxon>Parasitiformes</taxon>
        <taxon>Ixodida</taxon>
        <taxon>Ixodoidea</taxon>
        <taxon>Ixodidae</taxon>
        <taxon>Haemaphysalinae</taxon>
        <taxon>Haemaphysalis</taxon>
    </lineage>
</organism>
<dbReference type="OrthoDB" id="10440290at2759"/>
<evidence type="ECO:0000313" key="2">
    <source>
        <dbReference type="Proteomes" id="UP000821853"/>
    </source>
</evidence>
<reference evidence="1 2" key="1">
    <citation type="journal article" date="2020" name="Cell">
        <title>Large-Scale Comparative Analyses of Tick Genomes Elucidate Their Genetic Diversity and Vector Capacities.</title>
        <authorList>
            <consortium name="Tick Genome and Microbiome Consortium (TIGMIC)"/>
            <person name="Jia N."/>
            <person name="Wang J."/>
            <person name="Shi W."/>
            <person name="Du L."/>
            <person name="Sun Y."/>
            <person name="Zhan W."/>
            <person name="Jiang J.F."/>
            <person name="Wang Q."/>
            <person name="Zhang B."/>
            <person name="Ji P."/>
            <person name="Bell-Sakyi L."/>
            <person name="Cui X.M."/>
            <person name="Yuan T.T."/>
            <person name="Jiang B.G."/>
            <person name="Yang W.F."/>
            <person name="Lam T.T."/>
            <person name="Chang Q.C."/>
            <person name="Ding S.J."/>
            <person name="Wang X.J."/>
            <person name="Zhu J.G."/>
            <person name="Ruan X.D."/>
            <person name="Zhao L."/>
            <person name="Wei J.T."/>
            <person name="Ye R.Z."/>
            <person name="Que T.C."/>
            <person name="Du C.H."/>
            <person name="Zhou Y.H."/>
            <person name="Cheng J.X."/>
            <person name="Dai P.F."/>
            <person name="Guo W.B."/>
            <person name="Han X.H."/>
            <person name="Huang E.J."/>
            <person name="Li L.F."/>
            <person name="Wei W."/>
            <person name="Gao Y.C."/>
            <person name="Liu J.Z."/>
            <person name="Shao H.Z."/>
            <person name="Wang X."/>
            <person name="Wang C.C."/>
            <person name="Yang T.C."/>
            <person name="Huo Q.B."/>
            <person name="Li W."/>
            <person name="Chen H.Y."/>
            <person name="Chen S.E."/>
            <person name="Zhou L.G."/>
            <person name="Ni X.B."/>
            <person name="Tian J.H."/>
            <person name="Sheng Y."/>
            <person name="Liu T."/>
            <person name="Pan Y.S."/>
            <person name="Xia L.Y."/>
            <person name="Li J."/>
            <person name="Zhao F."/>
            <person name="Cao W.C."/>
        </authorList>
    </citation>
    <scope>NUCLEOTIDE SEQUENCE [LARGE SCALE GENOMIC DNA]</scope>
    <source>
        <strain evidence="1">HaeL-2018</strain>
    </source>
</reference>
<accession>A0A9J6GN17</accession>
<evidence type="ECO:0000313" key="1">
    <source>
        <dbReference type="EMBL" id="KAH9379822.1"/>
    </source>
</evidence>
<protein>
    <submittedName>
        <fullName evidence="1">Uncharacterized protein</fullName>
    </submittedName>
</protein>